<evidence type="ECO:0000256" key="1">
    <source>
        <dbReference type="SAM" id="Phobius"/>
    </source>
</evidence>
<reference evidence="2 3" key="1">
    <citation type="submission" date="2016-10" db="EMBL/GenBank/DDBJ databases">
        <authorList>
            <person name="de Groot N.N."/>
        </authorList>
    </citation>
    <scope>NUCLEOTIDE SEQUENCE [LARGE SCALE GENOMIC DNA]</scope>
    <source>
        <strain evidence="2 3">DSM 25186</strain>
    </source>
</reference>
<gene>
    <name evidence="2" type="ORF">SAMN05421823_109134</name>
</gene>
<proteinExistence type="predicted"/>
<dbReference type="AlphaFoldDB" id="A0A1G9PBD5"/>
<keyword evidence="1" id="KW-0812">Transmembrane</keyword>
<keyword evidence="1" id="KW-1133">Transmembrane helix</keyword>
<dbReference type="Proteomes" id="UP000198510">
    <property type="component" value="Unassembled WGS sequence"/>
</dbReference>
<feature type="transmembrane region" description="Helical" evidence="1">
    <location>
        <begin position="63"/>
        <end position="89"/>
    </location>
</feature>
<feature type="transmembrane region" description="Helical" evidence="1">
    <location>
        <begin position="33"/>
        <end position="51"/>
    </location>
</feature>
<dbReference type="EMBL" id="FNFO01000009">
    <property type="protein sequence ID" value="SDL95791.1"/>
    <property type="molecule type" value="Genomic_DNA"/>
</dbReference>
<keyword evidence="3" id="KW-1185">Reference proteome</keyword>
<sequence>MTTNGGIVANSSILLLFYVLRCLVLNLIMLMPLVITVEVIMLLVILARLCLKRYRTQKNLVRSVVHIACISSVFLFIGDWCAVFTLSVVHHRTISIFTKYQEQIPVGDRVNGAWILEEPDFMISDEEKNILATNYARWSPCFYERGYCYVEFGGFLRNAGGYCLRLDAAQETCLRGFGFHRITITKPLIGGWRRYE</sequence>
<evidence type="ECO:0000313" key="2">
    <source>
        <dbReference type="EMBL" id="SDL95791.1"/>
    </source>
</evidence>
<protein>
    <submittedName>
        <fullName evidence="2">Uncharacterized protein</fullName>
    </submittedName>
</protein>
<accession>A0A1G9PBD5</accession>
<keyword evidence="1" id="KW-0472">Membrane</keyword>
<feature type="transmembrane region" description="Helical" evidence="1">
    <location>
        <begin position="7"/>
        <end position="27"/>
    </location>
</feature>
<dbReference type="STRING" id="1075417.SAMN05421823_109134"/>
<organism evidence="2 3">
    <name type="scientific">Catalinimonas alkaloidigena</name>
    <dbReference type="NCBI Taxonomy" id="1075417"/>
    <lineage>
        <taxon>Bacteria</taxon>
        <taxon>Pseudomonadati</taxon>
        <taxon>Bacteroidota</taxon>
        <taxon>Cytophagia</taxon>
        <taxon>Cytophagales</taxon>
        <taxon>Catalimonadaceae</taxon>
        <taxon>Catalinimonas</taxon>
    </lineage>
</organism>
<name>A0A1G9PBD5_9BACT</name>
<evidence type="ECO:0000313" key="3">
    <source>
        <dbReference type="Proteomes" id="UP000198510"/>
    </source>
</evidence>